<evidence type="ECO:0000259" key="4">
    <source>
        <dbReference type="PROSITE" id="PS50048"/>
    </source>
</evidence>
<gene>
    <name evidence="5" type="ORF">N658DRAFT_518138</name>
</gene>
<dbReference type="PANTHER" id="PTHR47783">
    <property type="entry name" value="ZN(II)2CYS6 TRANSCRIPTION FACTOR (EUROFUNG)-RELATED"/>
    <property type="match status" value="1"/>
</dbReference>
<feature type="compositionally biased region" description="Polar residues" evidence="3">
    <location>
        <begin position="927"/>
        <end position="941"/>
    </location>
</feature>
<dbReference type="PROSITE" id="PS00463">
    <property type="entry name" value="ZN2_CY6_FUNGAL_1"/>
    <property type="match status" value="1"/>
</dbReference>
<feature type="domain" description="Zn(2)-C6 fungal-type" evidence="4">
    <location>
        <begin position="34"/>
        <end position="62"/>
    </location>
</feature>
<feature type="compositionally biased region" description="Pro residues" evidence="3">
    <location>
        <begin position="820"/>
        <end position="838"/>
    </location>
</feature>
<protein>
    <recommendedName>
        <fullName evidence="4">Zn(2)-C6 fungal-type domain-containing protein</fullName>
    </recommendedName>
</protein>
<keyword evidence="1" id="KW-0479">Metal-binding</keyword>
<dbReference type="GO" id="GO:0003677">
    <property type="term" value="F:DNA binding"/>
    <property type="evidence" value="ECO:0007669"/>
    <property type="project" value="InterPro"/>
</dbReference>
<feature type="compositionally biased region" description="Polar residues" evidence="3">
    <location>
        <begin position="229"/>
        <end position="249"/>
    </location>
</feature>
<reference evidence="5" key="2">
    <citation type="submission" date="2023-05" db="EMBL/GenBank/DDBJ databases">
        <authorList>
            <consortium name="Lawrence Berkeley National Laboratory"/>
            <person name="Steindorff A."/>
            <person name="Hensen N."/>
            <person name="Bonometti L."/>
            <person name="Westerberg I."/>
            <person name="Brannstrom I.O."/>
            <person name="Guillou S."/>
            <person name="Cros-Aarteil S."/>
            <person name="Calhoun S."/>
            <person name="Haridas S."/>
            <person name="Kuo A."/>
            <person name="Mondo S."/>
            <person name="Pangilinan J."/>
            <person name="Riley R."/>
            <person name="Labutti K."/>
            <person name="Andreopoulos B."/>
            <person name="Lipzen A."/>
            <person name="Chen C."/>
            <person name="Yanf M."/>
            <person name="Daum C."/>
            <person name="Ng V."/>
            <person name="Clum A."/>
            <person name="Ohm R."/>
            <person name="Martin F."/>
            <person name="Silar P."/>
            <person name="Natvig D."/>
            <person name="Lalanne C."/>
            <person name="Gautier V."/>
            <person name="Ament-Velasquez S.L."/>
            <person name="Kruys A."/>
            <person name="Hutchinson M.I."/>
            <person name="Powell A.J."/>
            <person name="Barry K."/>
            <person name="Miller A.N."/>
            <person name="Grigoriev I.V."/>
            <person name="Debuchy R."/>
            <person name="Gladieux P."/>
            <person name="Thoren M.H."/>
            <person name="Johannesson H."/>
        </authorList>
    </citation>
    <scope>NUCLEOTIDE SEQUENCE</scope>
    <source>
        <strain evidence="5">CBS 757.83</strain>
    </source>
</reference>
<dbReference type="GO" id="GO:0008270">
    <property type="term" value="F:zinc ion binding"/>
    <property type="evidence" value="ECO:0007669"/>
    <property type="project" value="InterPro"/>
</dbReference>
<keyword evidence="2" id="KW-0539">Nucleus</keyword>
<evidence type="ECO:0000313" key="6">
    <source>
        <dbReference type="Proteomes" id="UP001305647"/>
    </source>
</evidence>
<dbReference type="InterPro" id="IPR007219">
    <property type="entry name" value="XnlR_reg_dom"/>
</dbReference>
<feature type="compositionally biased region" description="Low complexity" evidence="3">
    <location>
        <begin position="126"/>
        <end position="142"/>
    </location>
</feature>
<dbReference type="Pfam" id="PF00172">
    <property type="entry name" value="Zn_clus"/>
    <property type="match status" value="1"/>
</dbReference>
<evidence type="ECO:0000256" key="2">
    <source>
        <dbReference type="ARBA" id="ARBA00023242"/>
    </source>
</evidence>
<comment type="caution">
    <text evidence="5">The sequence shown here is derived from an EMBL/GenBank/DDBJ whole genome shotgun (WGS) entry which is preliminary data.</text>
</comment>
<feature type="compositionally biased region" description="Basic residues" evidence="3">
    <location>
        <begin position="963"/>
        <end position="984"/>
    </location>
</feature>
<proteinExistence type="predicted"/>
<feature type="compositionally biased region" description="Basic and acidic residues" evidence="3">
    <location>
        <begin position="426"/>
        <end position="436"/>
    </location>
</feature>
<dbReference type="Pfam" id="PF04082">
    <property type="entry name" value="Fungal_trans"/>
    <property type="match status" value="1"/>
</dbReference>
<dbReference type="AlphaFoldDB" id="A0AAN6SZ71"/>
<organism evidence="5 6">
    <name type="scientific">Parathielavia hyrcaniae</name>
    <dbReference type="NCBI Taxonomy" id="113614"/>
    <lineage>
        <taxon>Eukaryota</taxon>
        <taxon>Fungi</taxon>
        <taxon>Dikarya</taxon>
        <taxon>Ascomycota</taxon>
        <taxon>Pezizomycotina</taxon>
        <taxon>Sordariomycetes</taxon>
        <taxon>Sordariomycetidae</taxon>
        <taxon>Sordariales</taxon>
        <taxon>Chaetomiaceae</taxon>
        <taxon>Parathielavia</taxon>
    </lineage>
</organism>
<name>A0AAN6SZ71_9PEZI</name>
<dbReference type="GO" id="GO:0006351">
    <property type="term" value="P:DNA-templated transcription"/>
    <property type="evidence" value="ECO:0007669"/>
    <property type="project" value="InterPro"/>
</dbReference>
<dbReference type="PANTHER" id="PTHR47783:SF1">
    <property type="entry name" value="ZN(II)2CYS6 TRANSCRIPTION FACTOR (EUROFUNG)"/>
    <property type="match status" value="1"/>
</dbReference>
<feature type="compositionally biased region" description="Basic residues" evidence="3">
    <location>
        <begin position="992"/>
        <end position="1010"/>
    </location>
</feature>
<keyword evidence="6" id="KW-1185">Reference proteome</keyword>
<evidence type="ECO:0000256" key="3">
    <source>
        <dbReference type="SAM" id="MobiDB-lite"/>
    </source>
</evidence>
<dbReference type="GO" id="GO:0000981">
    <property type="term" value="F:DNA-binding transcription factor activity, RNA polymerase II-specific"/>
    <property type="evidence" value="ECO:0007669"/>
    <property type="project" value="InterPro"/>
</dbReference>
<dbReference type="PROSITE" id="PS50048">
    <property type="entry name" value="ZN2_CY6_FUNGAL_2"/>
    <property type="match status" value="1"/>
</dbReference>
<sequence length="1120" mass="124852">MTTPIHGPLPPPKQIRFVNNQGQPPSKRRRINAACLTCRKRKTRCAGERPDCSTCKKNGHVCLGYTDIVERRRDDGHDAAFLILKTEPADPHTLGNGTSDDFLDDDDELERRHWGSKPAPRPAGFVDDVVSGSDSRSSTTVTLGRPSEASDDWNQDTKSQGSINAIRRSNAPRNVSYSDDSRSSNNRSPVHLERHRVPYFRYFGPTAIVPGFKQMVVAVYRDSRRKSRANSLSTASPGSLLSHGNSRNNTSRHETALETLEDLPVYDVNSSGPVHPLIVELVETFFTYLGSNYHFLRKDRFLCMLREKRIEPILVDAVCALAARFSDRTVFRSQHDGKMKRSEYGHVFARRAKAAIVDTFPCPSVAAVQACLLIAYEGFGADQDSALWMYLGIAIRLAVDLGLQKMEGVKYQGERDPWYTRYWSRKGADGNDPDSKDGDEEDLSRDEQREVEQERIDTFWAVFVLDRVISTGTGRPVTFRDDDYELSLPPPAFDPLTRCPAPFPPFIELIHLYGRASDVLNNIRNANDLTEEKMHQLKIMERDLTAIYQKQHSRLHFNAVNFQEQVSANQGTTFILLHFWFHALVIILHQPTLLTPFHSLRPTQLLANSPELGNSRELSMSSAKTIADILAFAELIDPKSLIGNPFTSQPIYIAACAFLMETVASPSQPPSRELSPTPDVKLAHHFKSNVSKLPSNNDPRLGRMLLATAANQNYQRCYKSLEQLEQYWGGVRYILHVLDQKSKGIWDCETYTTEEYEAMMLSRRAPLSRMSRFEHPSSPNVPPIAYSLTGTTNSPNSNLTVLFQGSVPAQPGGAAAFTPSMPPQPQPPSAPTSAPTPPGNMVYDPIRQSLPETPSPFPPGYVRPKFSAVRFEPHPSKAHRPPQSPAMSKSMMKYESPSPGDMDQSSHHDTKPHLYGMSPPNHGTLHHSYNYSSQQNHSPYCSVSHDGSSSSTPTDSGMGQQQQHHHSSSHNNHSHIHHAHSHNHHSNDMDRHHHQHQHHNHHQHHQQHHHPQNENNNNHHHGVGGDYEAGEAGADFAQSGLVSGSYSYMAATGAAGLPINSNPINNDTITFNSQEVNFDMLGLQSEMMPPWLEILPTNVLGELFEGGMVGVGVGTGGELG</sequence>
<accession>A0AAN6SZ71</accession>
<dbReference type="EMBL" id="MU863661">
    <property type="protein sequence ID" value="KAK4098232.1"/>
    <property type="molecule type" value="Genomic_DNA"/>
</dbReference>
<feature type="region of interest" description="Disordered" evidence="3">
    <location>
        <begin position="810"/>
        <end position="1030"/>
    </location>
</feature>
<dbReference type="InterPro" id="IPR001138">
    <property type="entry name" value="Zn2Cys6_DnaBD"/>
</dbReference>
<dbReference type="SMART" id="SM00066">
    <property type="entry name" value="GAL4"/>
    <property type="match status" value="1"/>
</dbReference>
<dbReference type="SUPFAM" id="SSF57701">
    <property type="entry name" value="Zn2/Cys6 DNA-binding domain"/>
    <property type="match status" value="1"/>
</dbReference>
<dbReference type="CDD" id="cd00067">
    <property type="entry name" value="GAL4"/>
    <property type="match status" value="1"/>
</dbReference>
<reference evidence="5" key="1">
    <citation type="journal article" date="2023" name="Mol. Phylogenet. Evol.">
        <title>Genome-scale phylogeny and comparative genomics of the fungal order Sordariales.</title>
        <authorList>
            <person name="Hensen N."/>
            <person name="Bonometti L."/>
            <person name="Westerberg I."/>
            <person name="Brannstrom I.O."/>
            <person name="Guillou S."/>
            <person name="Cros-Aarteil S."/>
            <person name="Calhoun S."/>
            <person name="Haridas S."/>
            <person name="Kuo A."/>
            <person name="Mondo S."/>
            <person name="Pangilinan J."/>
            <person name="Riley R."/>
            <person name="LaButti K."/>
            <person name="Andreopoulos B."/>
            <person name="Lipzen A."/>
            <person name="Chen C."/>
            <person name="Yan M."/>
            <person name="Daum C."/>
            <person name="Ng V."/>
            <person name="Clum A."/>
            <person name="Steindorff A."/>
            <person name="Ohm R.A."/>
            <person name="Martin F."/>
            <person name="Silar P."/>
            <person name="Natvig D.O."/>
            <person name="Lalanne C."/>
            <person name="Gautier V."/>
            <person name="Ament-Velasquez S.L."/>
            <person name="Kruys A."/>
            <person name="Hutchinson M.I."/>
            <person name="Powell A.J."/>
            <person name="Barry K."/>
            <person name="Miller A.N."/>
            <person name="Grigoriev I.V."/>
            <person name="Debuchy R."/>
            <person name="Gladieux P."/>
            <person name="Hiltunen Thoren M."/>
            <person name="Johannesson H."/>
        </authorList>
    </citation>
    <scope>NUCLEOTIDE SEQUENCE</scope>
    <source>
        <strain evidence="5">CBS 757.83</strain>
    </source>
</reference>
<feature type="region of interest" description="Disordered" evidence="3">
    <location>
        <begin position="227"/>
        <end position="254"/>
    </location>
</feature>
<evidence type="ECO:0000256" key="1">
    <source>
        <dbReference type="ARBA" id="ARBA00022723"/>
    </source>
</evidence>
<dbReference type="SMART" id="SM00906">
    <property type="entry name" value="Fungal_trans"/>
    <property type="match status" value="1"/>
</dbReference>
<dbReference type="InterPro" id="IPR036864">
    <property type="entry name" value="Zn2-C6_fun-type_DNA-bd_sf"/>
</dbReference>
<feature type="region of interest" description="Disordered" evidence="3">
    <location>
        <begin position="1"/>
        <end position="28"/>
    </location>
</feature>
<feature type="compositionally biased region" description="Low complexity" evidence="3">
    <location>
        <begin position="942"/>
        <end position="962"/>
    </location>
</feature>
<dbReference type="Proteomes" id="UP001305647">
    <property type="component" value="Unassembled WGS sequence"/>
</dbReference>
<evidence type="ECO:0000313" key="5">
    <source>
        <dbReference type="EMBL" id="KAK4098232.1"/>
    </source>
</evidence>
<dbReference type="Gene3D" id="4.10.240.10">
    <property type="entry name" value="Zn(2)-C6 fungal-type DNA-binding domain"/>
    <property type="match status" value="1"/>
</dbReference>
<feature type="region of interest" description="Disordered" evidence="3">
    <location>
        <begin position="424"/>
        <end position="450"/>
    </location>
</feature>
<feature type="region of interest" description="Disordered" evidence="3">
    <location>
        <begin position="110"/>
        <end position="190"/>
    </location>
</feature>
<dbReference type="CDD" id="cd12148">
    <property type="entry name" value="fungal_TF_MHR"/>
    <property type="match status" value="1"/>
</dbReference>